<evidence type="ECO:0000313" key="2">
    <source>
        <dbReference type="EMBL" id="NEA20060.1"/>
    </source>
</evidence>
<dbReference type="EMBL" id="JAAGLQ010000668">
    <property type="protein sequence ID" value="NEA20060.1"/>
    <property type="molecule type" value="Genomic_DNA"/>
</dbReference>
<gene>
    <name evidence="2" type="ORF">G3I29_32345</name>
    <name evidence="1" type="ORF">STHAL_05810</name>
</gene>
<sequence>MHSDIHAMLHTYRSTDLRDEAAEARVPGPGLRHRMGWTMVELGLRLTQSRPVPVRTAHAA</sequence>
<evidence type="ECO:0000313" key="4">
    <source>
        <dbReference type="Proteomes" id="UP000735541"/>
    </source>
</evidence>
<evidence type="ECO:0000313" key="1">
    <source>
        <dbReference type="EMBL" id="MBV7669008.1"/>
    </source>
</evidence>
<evidence type="ECO:0000313" key="3">
    <source>
        <dbReference type="Proteomes" id="UP000471293"/>
    </source>
</evidence>
<keyword evidence="4" id="KW-1185">Reference proteome</keyword>
<reference evidence="1 4" key="2">
    <citation type="submission" date="2021-07" db="EMBL/GenBank/DDBJ databases">
        <title>Sequencing Streptomyces halstedii LGO-A4 genome an citrus endophytic actinomycete.</title>
        <authorList>
            <person name="Samborskyy M."/>
            <person name="Scott N."/>
            <person name="Deglau R."/>
            <person name="Dickens S."/>
            <person name="Oliveira L.G."/>
        </authorList>
    </citation>
    <scope>NUCLEOTIDE SEQUENCE [LARGE SCALE GENOMIC DNA]</scope>
    <source>
        <strain evidence="1 4">LGO-A4</strain>
    </source>
</reference>
<accession>A0A6N9U879</accession>
<organism evidence="2 3">
    <name type="scientific">Streptomyces halstedii</name>
    <dbReference type="NCBI Taxonomy" id="1944"/>
    <lineage>
        <taxon>Bacteria</taxon>
        <taxon>Bacillati</taxon>
        <taxon>Actinomycetota</taxon>
        <taxon>Actinomycetes</taxon>
        <taxon>Kitasatosporales</taxon>
        <taxon>Streptomycetaceae</taxon>
        <taxon>Streptomyces</taxon>
    </lineage>
</organism>
<dbReference type="AlphaFoldDB" id="A0A6N9U879"/>
<dbReference type="RefSeq" id="WP_093529962.1">
    <property type="nucleotide sequence ID" value="NZ_JAAGLQ010000668.1"/>
</dbReference>
<dbReference type="Proteomes" id="UP000735541">
    <property type="component" value="Unassembled WGS sequence"/>
</dbReference>
<protein>
    <submittedName>
        <fullName evidence="2">Uncharacterized protein</fullName>
    </submittedName>
</protein>
<comment type="caution">
    <text evidence="2">The sequence shown here is derived from an EMBL/GenBank/DDBJ whole genome shotgun (WGS) entry which is preliminary data.</text>
</comment>
<proteinExistence type="predicted"/>
<name>A0A6N9U879_STRHA</name>
<reference evidence="2 3" key="1">
    <citation type="submission" date="2020-01" db="EMBL/GenBank/DDBJ databases">
        <title>Insect and environment-associated Actinomycetes.</title>
        <authorList>
            <person name="Currrie C."/>
            <person name="Chevrette M."/>
            <person name="Carlson C."/>
            <person name="Stubbendieck R."/>
            <person name="Wendt-Pienkowski E."/>
        </authorList>
    </citation>
    <scope>NUCLEOTIDE SEQUENCE [LARGE SCALE GENOMIC DNA]</scope>
    <source>
        <strain evidence="2 3">SID11342</strain>
    </source>
</reference>
<dbReference type="EMBL" id="JAHUVW010000001">
    <property type="protein sequence ID" value="MBV7669008.1"/>
    <property type="molecule type" value="Genomic_DNA"/>
</dbReference>
<dbReference type="Proteomes" id="UP000471293">
    <property type="component" value="Unassembled WGS sequence"/>
</dbReference>